<dbReference type="KEGG" id="pchi:PC41400_14360"/>
<evidence type="ECO:0000313" key="5">
    <source>
        <dbReference type="Proteomes" id="UP001527202"/>
    </source>
</evidence>
<evidence type="ECO:0000313" key="3">
    <source>
        <dbReference type="EMBL" id="QAV18798.1"/>
    </source>
</evidence>
<dbReference type="EMBL" id="JAMDMJ010000033">
    <property type="protein sequence ID" value="MCY9598574.1"/>
    <property type="molecule type" value="Genomic_DNA"/>
</dbReference>
<protein>
    <submittedName>
        <fullName evidence="2">DUF3139 domain-containing protein</fullName>
    </submittedName>
</protein>
<name>A0A410WWL3_9BACL</name>
<keyword evidence="1" id="KW-0472">Membrane</keyword>
<feature type="transmembrane region" description="Helical" evidence="1">
    <location>
        <begin position="7"/>
        <end position="28"/>
    </location>
</feature>
<evidence type="ECO:0000313" key="2">
    <source>
        <dbReference type="EMBL" id="MCY9598574.1"/>
    </source>
</evidence>
<dbReference type="RefSeq" id="WP_042227738.1">
    <property type="nucleotide sequence ID" value="NZ_CP026520.1"/>
</dbReference>
<evidence type="ECO:0000256" key="1">
    <source>
        <dbReference type="SAM" id="Phobius"/>
    </source>
</evidence>
<keyword evidence="5" id="KW-1185">Reference proteome</keyword>
<dbReference type="EMBL" id="CP026520">
    <property type="protein sequence ID" value="QAV18798.1"/>
    <property type="molecule type" value="Genomic_DNA"/>
</dbReference>
<reference evidence="2 5" key="2">
    <citation type="submission" date="2022-05" db="EMBL/GenBank/DDBJ databases">
        <title>Genome Sequencing of Bee-Associated Microbes.</title>
        <authorList>
            <person name="Dunlap C."/>
        </authorList>
    </citation>
    <scope>NUCLEOTIDE SEQUENCE [LARGE SCALE GENOMIC DNA]</scope>
    <source>
        <strain evidence="2 5">NRRL B-23120</strain>
    </source>
</reference>
<accession>A0A410WWL3</accession>
<reference evidence="3 4" key="1">
    <citation type="submission" date="2018-01" db="EMBL/GenBank/DDBJ databases">
        <title>The whole genome sequencing and assembly of Paenibacillus chitinolyticus KCCM 41400 strain.</title>
        <authorList>
            <person name="Kim J.-Y."/>
            <person name="Park M.-K."/>
            <person name="Lee Y.-J."/>
            <person name="Yi H."/>
            <person name="Bahn Y.-S."/>
            <person name="Kim J.F."/>
            <person name="Lee D.-W."/>
        </authorList>
    </citation>
    <scope>NUCLEOTIDE SEQUENCE [LARGE SCALE GENOMIC DNA]</scope>
    <source>
        <strain evidence="3 4">KCCM 41400</strain>
    </source>
</reference>
<dbReference type="Proteomes" id="UP000288943">
    <property type="component" value="Chromosome"/>
</dbReference>
<keyword evidence="1" id="KW-0812">Transmembrane</keyword>
<sequence>MKTIRKIWLIVLIVFMLAVGFFIGDFYGSEIKINTAISQSLEKRTVEHLSIKGFESKDYTFKTVKAQKFVGINDYAVAVQFNDEAENTYYYSEDTDGKIYQSSRNGQKHIE</sequence>
<proteinExistence type="predicted"/>
<dbReference type="AlphaFoldDB" id="A0A410WWL3"/>
<dbReference type="Proteomes" id="UP001527202">
    <property type="component" value="Unassembled WGS sequence"/>
</dbReference>
<dbReference type="GeneID" id="95375997"/>
<keyword evidence="1" id="KW-1133">Transmembrane helix</keyword>
<organism evidence="3 4">
    <name type="scientific">Paenibacillus chitinolyticus</name>
    <dbReference type="NCBI Taxonomy" id="79263"/>
    <lineage>
        <taxon>Bacteria</taxon>
        <taxon>Bacillati</taxon>
        <taxon>Bacillota</taxon>
        <taxon>Bacilli</taxon>
        <taxon>Bacillales</taxon>
        <taxon>Paenibacillaceae</taxon>
        <taxon>Paenibacillus</taxon>
    </lineage>
</organism>
<gene>
    <name evidence="2" type="ORF">M5X16_22745</name>
    <name evidence="3" type="ORF">PC41400_14360</name>
</gene>
<evidence type="ECO:0000313" key="4">
    <source>
        <dbReference type="Proteomes" id="UP000288943"/>
    </source>
</evidence>
<dbReference type="OrthoDB" id="2659887at2"/>